<dbReference type="Proteomes" id="UP001565471">
    <property type="component" value="Unassembled WGS sequence"/>
</dbReference>
<dbReference type="RefSeq" id="WP_157183477.1">
    <property type="nucleotide sequence ID" value="NZ_CP126004.1"/>
</dbReference>
<dbReference type="GeneID" id="92952566"/>
<organism evidence="1 2">
    <name type="scientific">Bradyrhizobium elkanii</name>
    <dbReference type="NCBI Taxonomy" id="29448"/>
    <lineage>
        <taxon>Bacteria</taxon>
        <taxon>Pseudomonadati</taxon>
        <taxon>Pseudomonadota</taxon>
        <taxon>Alphaproteobacteria</taxon>
        <taxon>Hyphomicrobiales</taxon>
        <taxon>Nitrobacteraceae</taxon>
        <taxon>Bradyrhizobium</taxon>
    </lineage>
</organism>
<evidence type="ECO:0000313" key="2">
    <source>
        <dbReference type="Proteomes" id="UP001565471"/>
    </source>
</evidence>
<comment type="caution">
    <text evidence="1">The sequence shown here is derived from an EMBL/GenBank/DDBJ whole genome shotgun (WGS) entry which is preliminary data.</text>
</comment>
<protein>
    <submittedName>
        <fullName evidence="1">Uncharacterized protein</fullName>
    </submittedName>
</protein>
<reference evidence="1 2" key="1">
    <citation type="submission" date="2024-07" db="EMBL/GenBank/DDBJ databases">
        <title>Genomic Encyclopedia of Type Strains, Phase V (KMG-V): Genome sequencing to study the core and pangenomes of soil and plant-associated prokaryotes.</title>
        <authorList>
            <person name="Whitman W."/>
        </authorList>
    </citation>
    <scope>NUCLEOTIDE SEQUENCE [LARGE SCALE GENOMIC DNA]</scope>
    <source>
        <strain evidence="1 2">USDA 415</strain>
    </source>
</reference>
<proteinExistence type="predicted"/>
<keyword evidence="2" id="KW-1185">Reference proteome</keyword>
<evidence type="ECO:0000313" key="1">
    <source>
        <dbReference type="EMBL" id="MEY9319425.1"/>
    </source>
</evidence>
<gene>
    <name evidence="1" type="ORF">ABIF29_006224</name>
</gene>
<name>A0ABV4F8Y0_BRAEL</name>
<dbReference type="EMBL" id="JBGBZA010000002">
    <property type="protein sequence ID" value="MEY9319425.1"/>
    <property type="molecule type" value="Genomic_DNA"/>
</dbReference>
<sequence length="55" mass="6350">MTSNIPSEWRWNQFVDSLYRSRIVIFVITSGTTPPGVEAIAEGTELLLDEYRRPH</sequence>
<accession>A0ABV4F8Y0</accession>